<dbReference type="PRINTS" id="PR00410">
    <property type="entry name" value="PHEHYDRXLASE"/>
</dbReference>
<sequence>MPVFDSNVRRCEAVSEFVFLVELELPEPISFVPGQYLMVVMGEGDMRPFSIASTPAETDFVELHIGATADNPYAWEVIEKIKAEGELTINLPSGDAGYLAGSTRPLLLVAGGTGFSYTWSILQAHLASDNKRPITLFWGGRKASDLYMHEQLQKLAANDTRFQYVPVAEQAESESWPGIRGLLIPAVLENVQNLADYDVYIAGRFEMVRVARDAFSAQGLPKEQLFGDALAYI</sequence>
<dbReference type="PANTHER" id="PTHR47354">
    <property type="entry name" value="NADH OXIDOREDUCTASE HCR"/>
    <property type="match status" value="1"/>
</dbReference>
<evidence type="ECO:0000259" key="4">
    <source>
        <dbReference type="PROSITE" id="PS51384"/>
    </source>
</evidence>
<dbReference type="CDD" id="cd06189">
    <property type="entry name" value="flavin_oxioreductase"/>
    <property type="match status" value="1"/>
</dbReference>
<dbReference type="PANTHER" id="PTHR47354:SF7">
    <property type="entry name" value="NAD(P)H-FLAVIN REDUCTASE"/>
    <property type="match status" value="1"/>
</dbReference>
<dbReference type="NCBIfam" id="NF005963">
    <property type="entry name" value="PRK08051.1"/>
    <property type="match status" value="1"/>
</dbReference>
<dbReference type="Gene3D" id="3.40.50.80">
    <property type="entry name" value="Nucleotide-binding domain of ferredoxin-NADP reductase (FNR) module"/>
    <property type="match status" value="1"/>
</dbReference>
<proteinExistence type="inferred from homology"/>
<dbReference type="RefSeq" id="WP_126768054.1">
    <property type="nucleotide sequence ID" value="NZ_PIPJ01000009.1"/>
</dbReference>
<dbReference type="AlphaFoldDB" id="A0A432VRP5"/>
<evidence type="ECO:0000313" key="6">
    <source>
        <dbReference type="Proteomes" id="UP000288395"/>
    </source>
</evidence>
<protein>
    <submittedName>
        <fullName evidence="5">NAD(P)H-flavin reductase</fullName>
    </submittedName>
</protein>
<dbReference type="EMBL" id="PIPJ01000009">
    <property type="protein sequence ID" value="RUO18974.1"/>
    <property type="molecule type" value="Genomic_DNA"/>
</dbReference>
<reference evidence="6" key="1">
    <citation type="journal article" date="2018" name="Front. Microbiol.">
        <title>Genome-Based Analysis Reveals the Taxonomy and Diversity of the Family Idiomarinaceae.</title>
        <authorList>
            <person name="Liu Y."/>
            <person name="Lai Q."/>
            <person name="Shao Z."/>
        </authorList>
    </citation>
    <scope>NUCLEOTIDE SEQUENCE [LARGE SCALE GENOMIC DNA]</scope>
    <source>
        <strain evidence="6">GBPy7</strain>
    </source>
</reference>
<evidence type="ECO:0000256" key="2">
    <source>
        <dbReference type="ARBA" id="ARBA00023223"/>
    </source>
</evidence>
<accession>A0A432VRP5</accession>
<dbReference type="Pfam" id="PF00175">
    <property type="entry name" value="NAD_binding_1"/>
    <property type="match status" value="1"/>
</dbReference>
<dbReference type="InterPro" id="IPR001433">
    <property type="entry name" value="OxRdtase_FAD/NAD-bd"/>
</dbReference>
<keyword evidence="1" id="KW-0560">Oxidoreductase</keyword>
<dbReference type="InterPro" id="IPR017938">
    <property type="entry name" value="Riboflavin_synthase-like_b-brl"/>
</dbReference>
<comment type="caution">
    <text evidence="5">The sequence shown here is derived from an EMBL/GenBank/DDBJ whole genome shotgun (WGS) entry which is preliminary data.</text>
</comment>
<dbReference type="SUPFAM" id="SSF52343">
    <property type="entry name" value="Ferredoxin reductase-like, C-terminal NADP-linked domain"/>
    <property type="match status" value="1"/>
</dbReference>
<keyword evidence="2" id="KW-0455">Luminescence</keyword>
<name>A0A432VRP5_9GAMM</name>
<evidence type="ECO:0000256" key="3">
    <source>
        <dbReference type="ARBA" id="ARBA00038177"/>
    </source>
</evidence>
<dbReference type="OrthoDB" id="9806195at2"/>
<dbReference type="Gene3D" id="2.40.30.10">
    <property type="entry name" value="Translation factors"/>
    <property type="match status" value="1"/>
</dbReference>
<keyword evidence="6" id="KW-1185">Reference proteome</keyword>
<organism evidence="5 6">
    <name type="scientific">Aliidiomarina iranensis</name>
    <dbReference type="NCBI Taxonomy" id="1434071"/>
    <lineage>
        <taxon>Bacteria</taxon>
        <taxon>Pseudomonadati</taxon>
        <taxon>Pseudomonadota</taxon>
        <taxon>Gammaproteobacteria</taxon>
        <taxon>Alteromonadales</taxon>
        <taxon>Idiomarinaceae</taxon>
        <taxon>Aliidiomarina</taxon>
    </lineage>
</organism>
<dbReference type="PROSITE" id="PS51384">
    <property type="entry name" value="FAD_FR"/>
    <property type="match status" value="1"/>
</dbReference>
<dbReference type="InterPro" id="IPR017927">
    <property type="entry name" value="FAD-bd_FR_type"/>
</dbReference>
<dbReference type="SUPFAM" id="SSF63380">
    <property type="entry name" value="Riboflavin synthase domain-like"/>
    <property type="match status" value="1"/>
</dbReference>
<dbReference type="InterPro" id="IPR050415">
    <property type="entry name" value="MRET"/>
</dbReference>
<comment type="similarity">
    <text evidence="3">Belongs to the Fre/LuxG FAD/NAD(P) flavoprotein oxidoreductase family.</text>
</comment>
<dbReference type="Proteomes" id="UP000288395">
    <property type="component" value="Unassembled WGS sequence"/>
</dbReference>
<dbReference type="GO" id="GO:0016491">
    <property type="term" value="F:oxidoreductase activity"/>
    <property type="evidence" value="ECO:0007669"/>
    <property type="project" value="UniProtKB-KW"/>
</dbReference>
<evidence type="ECO:0000313" key="5">
    <source>
        <dbReference type="EMBL" id="RUO18974.1"/>
    </source>
</evidence>
<dbReference type="GO" id="GO:0008218">
    <property type="term" value="P:bioluminescence"/>
    <property type="evidence" value="ECO:0007669"/>
    <property type="project" value="UniProtKB-KW"/>
</dbReference>
<dbReference type="InterPro" id="IPR039261">
    <property type="entry name" value="FNR_nucleotide-bd"/>
</dbReference>
<feature type="domain" description="FAD-binding FR-type" evidence="4">
    <location>
        <begin position="1"/>
        <end position="99"/>
    </location>
</feature>
<gene>
    <name evidence="5" type="ORF">CWE08_10465</name>
</gene>
<evidence type="ECO:0000256" key="1">
    <source>
        <dbReference type="ARBA" id="ARBA00023002"/>
    </source>
</evidence>